<dbReference type="InterPro" id="IPR014016">
    <property type="entry name" value="UvrD-like_ATP-bd"/>
</dbReference>
<dbReference type="InterPro" id="IPR027785">
    <property type="entry name" value="UvrD-like_helicase_C"/>
</dbReference>
<keyword evidence="2 5" id="KW-0378">Hydrolase</keyword>
<feature type="binding site" evidence="5">
    <location>
        <begin position="231"/>
        <end position="238"/>
    </location>
    <ligand>
        <name>ATP</name>
        <dbReference type="ChEBI" id="CHEBI:30616"/>
    </ligand>
</feature>
<keyword evidence="1 5" id="KW-0547">Nucleotide-binding</keyword>
<dbReference type="GO" id="GO:0005829">
    <property type="term" value="C:cytosol"/>
    <property type="evidence" value="ECO:0007669"/>
    <property type="project" value="TreeGrafter"/>
</dbReference>
<dbReference type="InterPro" id="IPR048228">
    <property type="entry name" value="HelD_bacillota"/>
</dbReference>
<dbReference type="AlphaFoldDB" id="A0A132UAP9"/>
<dbReference type="Gene3D" id="3.40.50.300">
    <property type="entry name" value="P-loop containing nucleotide triphosphate hydrolases"/>
    <property type="match status" value="3"/>
</dbReference>
<organism evidence="7 8">
    <name type="scientific">Paenibacillus riograndensis</name>
    <dbReference type="NCBI Taxonomy" id="483937"/>
    <lineage>
        <taxon>Bacteria</taxon>
        <taxon>Bacillati</taxon>
        <taxon>Bacillota</taxon>
        <taxon>Bacilli</taxon>
        <taxon>Bacillales</taxon>
        <taxon>Paenibacillaceae</taxon>
        <taxon>Paenibacillus</taxon>
        <taxon>Paenibacillus sonchi group</taxon>
    </lineage>
</organism>
<evidence type="ECO:0000259" key="6">
    <source>
        <dbReference type="PROSITE" id="PS51198"/>
    </source>
</evidence>
<dbReference type="SUPFAM" id="SSF52540">
    <property type="entry name" value="P-loop containing nucleoside triphosphate hydrolases"/>
    <property type="match status" value="1"/>
</dbReference>
<feature type="domain" description="UvrD-like helicase ATP-binding" evidence="6">
    <location>
        <begin position="210"/>
        <end position="638"/>
    </location>
</feature>
<dbReference type="GO" id="GO:0000725">
    <property type="term" value="P:recombinational repair"/>
    <property type="evidence" value="ECO:0007669"/>
    <property type="project" value="TreeGrafter"/>
</dbReference>
<name>A0A132UAP9_9BACL</name>
<evidence type="ECO:0000256" key="2">
    <source>
        <dbReference type="ARBA" id="ARBA00022801"/>
    </source>
</evidence>
<evidence type="ECO:0000256" key="5">
    <source>
        <dbReference type="PROSITE-ProRule" id="PRU00560"/>
    </source>
</evidence>
<comment type="caution">
    <text evidence="7">The sequence shown here is derived from an EMBL/GenBank/DDBJ whole genome shotgun (WGS) entry which is preliminary data.</text>
</comment>
<dbReference type="GO" id="GO:0003677">
    <property type="term" value="F:DNA binding"/>
    <property type="evidence" value="ECO:0007669"/>
    <property type="project" value="InterPro"/>
</dbReference>
<sequence length="803" mass="92789">MNMNEWQQEQQRLDLVKEKLSSAIVELEPKISQLKDQAADIRKRFWEEVTVNTSTDEDFEETFFTINQQSAVLSERERSHKRLVQQWKNMNRLLPSPYFGRVDFLEDGQGITEQVYIGVSSFADTDGLSFLVYDWRTPIASLYYDYPPGTAAYETPGGRITGTMNLKRQYQIRDGHLQHMFDSSLTIGDELLQQVLGGGANAQMKSIVATIQKEQNAIIRNDKSKMLIVQGAAGSGKTSAALQRVAYLLYKHRDRLTADQIVLFSPNPMFNSYVSTVLPELGEENMQQTTFQEYLDYWLGSTFRLEDPFDQIEYVLTGQQGPEYKARMNGIQYKASEAYLQALRRYSVWLEREGMRFVSIRFRDRVLISHEQIKAKFYSYDASIRLANRITLVQKWLLQELARLEKVEQGADWVQEELNYLDGEQYAEVFSMLHKDRGVFDFAEKYARIDEIVRNKPRPDEGDFDFAEREEELLTRMIVKEQFQPLRRNVKQFSFIDMLGLYSQLFSDEAAYREMADEAEVPEHWPEICVHTKDKLSRNELLYEDATPYLYLKELVEGTRTNTQVRHIFIDEGQDYSMFQYEFLKRLFPRARMTVLGDFSQAIFTQATNLHGTGSPLVRLYGEEETSQFLLVRSYRSTREIVEFTKPLLPGGETIVPFERSGRKPTLTRLESNGRRVERIAADIAALQAEGYTSIAVITKTAAGSTEAYEALAAGGVKELRLITKNTPTFDKGILVIPAYLAKGVEFDAVLIYDASLQSYHRENERKLFYTACTRAMHRLLLYTAEEWTPFIQAVDTSLYELV</sequence>
<evidence type="ECO:0000256" key="1">
    <source>
        <dbReference type="ARBA" id="ARBA00022741"/>
    </source>
</evidence>
<dbReference type="InterPro" id="IPR027417">
    <property type="entry name" value="P-loop_NTPase"/>
</dbReference>
<dbReference type="Gene3D" id="1.10.10.160">
    <property type="match status" value="1"/>
</dbReference>
<dbReference type="InterPro" id="IPR000212">
    <property type="entry name" value="DNA_helicase_UvrD/REP"/>
</dbReference>
<protein>
    <submittedName>
        <fullName evidence="7">Helicase</fullName>
    </submittedName>
</protein>
<dbReference type="PANTHER" id="PTHR11070:SF17">
    <property type="entry name" value="DNA HELICASE IV"/>
    <property type="match status" value="1"/>
</dbReference>
<dbReference type="Proteomes" id="UP000070475">
    <property type="component" value="Unassembled WGS sequence"/>
</dbReference>
<evidence type="ECO:0000256" key="4">
    <source>
        <dbReference type="ARBA" id="ARBA00022840"/>
    </source>
</evidence>
<proteinExistence type="predicted"/>
<evidence type="ECO:0000256" key="3">
    <source>
        <dbReference type="ARBA" id="ARBA00022806"/>
    </source>
</evidence>
<keyword evidence="4 5" id="KW-0067">ATP-binding</keyword>
<reference evidence="7 8" key="1">
    <citation type="submission" date="2015-08" db="EMBL/GenBank/DDBJ databases">
        <title>Genomes of Paenibacillus riograndensis.</title>
        <authorList>
            <person name="Sant'Anna F.H."/>
            <person name="Souza R."/>
            <person name="Ambrosini A."/>
            <person name="Bach E."/>
            <person name="Fernandes G."/>
            <person name="Balsanelli E."/>
            <person name="Baura V.A."/>
            <person name="Pedrosa F.O."/>
            <person name="Souza E.M."/>
            <person name="Passaglia L."/>
        </authorList>
    </citation>
    <scope>NUCLEOTIDE SEQUENCE [LARGE SCALE GENOMIC DNA]</scope>
    <source>
        <strain evidence="7 8">CAS34</strain>
    </source>
</reference>
<dbReference type="PATRIC" id="fig|483937.3.peg.5106"/>
<dbReference type="PANTHER" id="PTHR11070">
    <property type="entry name" value="UVRD / RECB / PCRA DNA HELICASE FAMILY MEMBER"/>
    <property type="match status" value="1"/>
</dbReference>
<dbReference type="GO" id="GO:0005524">
    <property type="term" value="F:ATP binding"/>
    <property type="evidence" value="ECO:0007669"/>
    <property type="project" value="UniProtKB-UniRule"/>
</dbReference>
<dbReference type="EMBL" id="LIRB01000101">
    <property type="protein sequence ID" value="KWX80413.1"/>
    <property type="molecule type" value="Genomic_DNA"/>
</dbReference>
<dbReference type="InterPro" id="IPR013986">
    <property type="entry name" value="DExx_box_DNA_helicase_dom_sf"/>
</dbReference>
<dbReference type="OrthoDB" id="9787585at2"/>
<dbReference type="Pfam" id="PF13538">
    <property type="entry name" value="UvrD_C_2"/>
    <property type="match status" value="1"/>
</dbReference>
<keyword evidence="3 5" id="KW-0347">Helicase</keyword>
<dbReference type="GO" id="GO:0016787">
    <property type="term" value="F:hydrolase activity"/>
    <property type="evidence" value="ECO:0007669"/>
    <property type="project" value="UniProtKB-UniRule"/>
</dbReference>
<gene>
    <name evidence="7" type="ORF">AMQ84_03975</name>
</gene>
<dbReference type="Pfam" id="PF00580">
    <property type="entry name" value="UvrD-helicase"/>
    <property type="match status" value="1"/>
</dbReference>
<dbReference type="RefSeq" id="WP_060859374.1">
    <property type="nucleotide sequence ID" value="NZ_LIRB01000101.1"/>
</dbReference>
<dbReference type="PROSITE" id="PS51198">
    <property type="entry name" value="UVRD_HELICASE_ATP_BIND"/>
    <property type="match status" value="1"/>
</dbReference>
<dbReference type="GO" id="GO:0043138">
    <property type="term" value="F:3'-5' DNA helicase activity"/>
    <property type="evidence" value="ECO:0007669"/>
    <property type="project" value="TreeGrafter"/>
</dbReference>
<evidence type="ECO:0000313" key="8">
    <source>
        <dbReference type="Proteomes" id="UP000070475"/>
    </source>
</evidence>
<keyword evidence="8" id="KW-1185">Reference proteome</keyword>
<accession>A0A132UAP9</accession>
<dbReference type="NCBIfam" id="NF041464">
    <property type="entry name" value="HelD_BACSU"/>
    <property type="match status" value="2"/>
</dbReference>
<evidence type="ECO:0000313" key="7">
    <source>
        <dbReference type="EMBL" id="KWX80413.1"/>
    </source>
</evidence>